<comment type="caution">
    <text evidence="2">The sequence shown here is derived from an EMBL/GenBank/DDBJ whole genome shotgun (WGS) entry which is preliminary data.</text>
</comment>
<protein>
    <submittedName>
        <fullName evidence="2">2241_t:CDS:1</fullName>
    </submittedName>
</protein>
<evidence type="ECO:0000313" key="3">
    <source>
        <dbReference type="Proteomes" id="UP000789375"/>
    </source>
</evidence>
<gene>
    <name evidence="2" type="ORF">FMOSSE_LOCUS10824</name>
</gene>
<proteinExistence type="predicted"/>
<name>A0A9N9GZG5_FUNMO</name>
<feature type="compositionally biased region" description="Basic and acidic residues" evidence="1">
    <location>
        <begin position="39"/>
        <end position="51"/>
    </location>
</feature>
<dbReference type="EMBL" id="CAJVPP010003814">
    <property type="protein sequence ID" value="CAG8637759.1"/>
    <property type="molecule type" value="Genomic_DNA"/>
</dbReference>
<evidence type="ECO:0000313" key="2">
    <source>
        <dbReference type="EMBL" id="CAG8637759.1"/>
    </source>
</evidence>
<sequence length="124" mass="14573">MSSHHHYQRSHRHFCSSKRSSFMYFIYSDRHSSSSYSRSPKEIRSLKESQLRNESSTPHKSSALAPKDQIQRDASLTPKLKTGYHRHQIILDDIDKDQYKLFCDEIVQIINGLNDSLQLDHIKK</sequence>
<feature type="region of interest" description="Disordered" evidence="1">
    <location>
        <begin position="31"/>
        <end position="71"/>
    </location>
</feature>
<organism evidence="2 3">
    <name type="scientific">Funneliformis mosseae</name>
    <name type="common">Endomycorrhizal fungus</name>
    <name type="synonym">Glomus mosseae</name>
    <dbReference type="NCBI Taxonomy" id="27381"/>
    <lineage>
        <taxon>Eukaryota</taxon>
        <taxon>Fungi</taxon>
        <taxon>Fungi incertae sedis</taxon>
        <taxon>Mucoromycota</taxon>
        <taxon>Glomeromycotina</taxon>
        <taxon>Glomeromycetes</taxon>
        <taxon>Glomerales</taxon>
        <taxon>Glomeraceae</taxon>
        <taxon>Funneliformis</taxon>
    </lineage>
</organism>
<dbReference type="AlphaFoldDB" id="A0A9N9GZG5"/>
<evidence type="ECO:0000256" key="1">
    <source>
        <dbReference type="SAM" id="MobiDB-lite"/>
    </source>
</evidence>
<reference evidence="2" key="1">
    <citation type="submission" date="2021-06" db="EMBL/GenBank/DDBJ databases">
        <authorList>
            <person name="Kallberg Y."/>
            <person name="Tangrot J."/>
            <person name="Rosling A."/>
        </authorList>
    </citation>
    <scope>NUCLEOTIDE SEQUENCE</scope>
    <source>
        <strain evidence="2">87-6 pot B 2015</strain>
    </source>
</reference>
<keyword evidence="3" id="KW-1185">Reference proteome</keyword>
<accession>A0A9N9GZG5</accession>
<dbReference type="Proteomes" id="UP000789375">
    <property type="component" value="Unassembled WGS sequence"/>
</dbReference>